<evidence type="ECO:0000256" key="4">
    <source>
        <dbReference type="ARBA" id="ARBA00023045"/>
    </source>
</evidence>
<keyword evidence="3" id="KW-0378">Hydrolase</keyword>
<dbReference type="InterPro" id="IPR054613">
    <property type="entry name" value="Peptidase_S78_dom"/>
</dbReference>
<keyword evidence="2 7" id="KW-0645">Protease</keyword>
<dbReference type="GO" id="GO:0046797">
    <property type="term" value="P:viral procapsid maturation"/>
    <property type="evidence" value="ECO:0007669"/>
    <property type="project" value="UniProtKB-KW"/>
</dbReference>
<proteinExistence type="predicted"/>
<keyword evidence="1" id="KW-1188">Viral release from host cell</keyword>
<dbReference type="GO" id="GO:0006508">
    <property type="term" value="P:proteolysis"/>
    <property type="evidence" value="ECO:0007669"/>
    <property type="project" value="UniProtKB-KW"/>
</dbReference>
<feature type="region of interest" description="Disordered" evidence="5">
    <location>
        <begin position="1"/>
        <end position="22"/>
    </location>
</feature>
<evidence type="ECO:0000259" key="6">
    <source>
        <dbReference type="Pfam" id="PF04586"/>
    </source>
</evidence>
<evidence type="ECO:0000256" key="2">
    <source>
        <dbReference type="ARBA" id="ARBA00022670"/>
    </source>
</evidence>
<evidence type="ECO:0000313" key="7">
    <source>
        <dbReference type="EMBL" id="XBS46582.1"/>
    </source>
</evidence>
<dbReference type="GO" id="GO:0008233">
    <property type="term" value="F:peptidase activity"/>
    <property type="evidence" value="ECO:0007669"/>
    <property type="project" value="UniProtKB-KW"/>
</dbReference>
<organism evidence="7">
    <name type="scientific">Mycobacterium phage Wildflower</name>
    <dbReference type="NCBI Taxonomy" id="3141619"/>
    <lineage>
        <taxon>Viruses</taxon>
    </lineage>
</organism>
<feature type="domain" description="Prohead serine protease" evidence="6">
    <location>
        <begin position="35"/>
        <end position="182"/>
    </location>
</feature>
<evidence type="ECO:0000256" key="5">
    <source>
        <dbReference type="SAM" id="MobiDB-lite"/>
    </source>
</evidence>
<dbReference type="Pfam" id="PF04586">
    <property type="entry name" value="Peptidase_S78"/>
    <property type="match status" value="1"/>
</dbReference>
<keyword evidence="4" id="KW-1273">Viral capsid maturation</keyword>
<evidence type="ECO:0000256" key="1">
    <source>
        <dbReference type="ARBA" id="ARBA00022612"/>
    </source>
</evidence>
<dbReference type="EMBL" id="PP763603">
    <property type="protein sequence ID" value="XBS46582.1"/>
    <property type="molecule type" value="Genomic_DNA"/>
</dbReference>
<keyword evidence="4" id="KW-0118">Viral capsid assembly</keyword>
<gene>
    <name evidence="7" type="primary">37</name>
    <name evidence="7" type="ORF">WILDFLOWER_37</name>
</gene>
<protein>
    <submittedName>
        <fullName evidence="7">Capsid maturation protease</fullName>
    </submittedName>
</protein>
<reference evidence="7" key="1">
    <citation type="submission" date="2024-05" db="EMBL/GenBank/DDBJ databases">
        <authorList>
            <person name="Sungu N.L."/>
            <person name="Machowski E."/>
            <person name="Ealand C.S."/>
            <person name="Madhav C."/>
            <person name="Jacobs-Sera D."/>
            <person name="Russell D.A."/>
            <person name="Hatfull G.F."/>
            <person name="Kana B.D."/>
        </authorList>
    </citation>
    <scope>NUCLEOTIDE SEQUENCE</scope>
</reference>
<sequence length="221" mass="24760">MSDDRKLNTPGDQGIRPSVETRSETVQLDNVDFGQRIITVLAVPYEQPTQVMYRSEMWSEVFTRSAFNGIESQNRKIPATAALEIPAPNHDGGRLVGKVISSNPYHEAGLICEVKVSRTDYGDETLELARDDALSASIGFLVKNPKFDQDLDRYTKTRRVNRAFLDHLAFVGQPAYEGARVLAMRGEDRLLEPEAPLSPTPRLDEFLNDPILQWASKTVRG</sequence>
<accession>A0AB38ZNX7</accession>
<name>A0AB38ZNX7_9VIRU</name>
<evidence type="ECO:0000256" key="3">
    <source>
        <dbReference type="ARBA" id="ARBA00022801"/>
    </source>
</evidence>